<evidence type="ECO:0000313" key="4">
    <source>
        <dbReference type="Proteomes" id="UP001148313"/>
    </source>
</evidence>
<dbReference type="Pfam" id="PF12172">
    <property type="entry name" value="zf-ChsH2"/>
    <property type="match status" value="1"/>
</dbReference>
<dbReference type="EMBL" id="JAPJZH010000024">
    <property type="protein sequence ID" value="MDA4848517.1"/>
    <property type="molecule type" value="Genomic_DNA"/>
</dbReference>
<dbReference type="Proteomes" id="UP001148313">
    <property type="component" value="Unassembled WGS sequence"/>
</dbReference>
<dbReference type="InterPro" id="IPR002878">
    <property type="entry name" value="ChsH2_C"/>
</dbReference>
<evidence type="ECO:0000313" key="3">
    <source>
        <dbReference type="EMBL" id="MDA4848517.1"/>
    </source>
</evidence>
<keyword evidence="4" id="KW-1185">Reference proteome</keyword>
<dbReference type="InterPro" id="IPR012340">
    <property type="entry name" value="NA-bd_OB-fold"/>
</dbReference>
<dbReference type="Gene3D" id="6.10.30.10">
    <property type="match status" value="1"/>
</dbReference>
<comment type="caution">
    <text evidence="3">The sequence shown here is derived from an EMBL/GenBank/DDBJ whole genome shotgun (WGS) entry which is preliminary data.</text>
</comment>
<dbReference type="InterPro" id="IPR022002">
    <property type="entry name" value="ChsH2_Znr"/>
</dbReference>
<dbReference type="PANTHER" id="PTHR34075">
    <property type="entry name" value="BLR3430 PROTEIN"/>
    <property type="match status" value="1"/>
</dbReference>
<name>A0ABT4VUX4_9HYPH</name>
<proteinExistence type="predicted"/>
<feature type="domain" description="ChsH2 C-terminal OB-fold" evidence="1">
    <location>
        <begin position="57"/>
        <end position="115"/>
    </location>
</feature>
<reference evidence="3" key="1">
    <citation type="submission" date="2022-11" db="EMBL/GenBank/DDBJ databases">
        <title>Hoeflea poritis sp. nov., isolated from scleractinian coral Porites lutea.</title>
        <authorList>
            <person name="Zhang G."/>
            <person name="Wei Q."/>
            <person name="Cai L."/>
        </authorList>
    </citation>
    <scope>NUCLEOTIDE SEQUENCE</scope>
    <source>
        <strain evidence="3">E7-10</strain>
    </source>
</reference>
<accession>A0ABT4VUX4</accession>
<evidence type="ECO:0000259" key="2">
    <source>
        <dbReference type="Pfam" id="PF12172"/>
    </source>
</evidence>
<evidence type="ECO:0000259" key="1">
    <source>
        <dbReference type="Pfam" id="PF01796"/>
    </source>
</evidence>
<sequence>MMQDRTYPDPTPNLETEPFWAAAKDEKLLLKYCRTCGKAHYYPRAVCPLCGSTETEWREASGRGEIYSFTQFRRAPVPYVLAYVTLIEGPAMLTNVVDCEFDDLKIGQPVGVTFRDTQAGFKLPVFRPV</sequence>
<gene>
    <name evidence="3" type="ORF">OOZ53_24380</name>
</gene>
<organism evidence="3 4">
    <name type="scientific">Hoeflea poritis</name>
    <dbReference type="NCBI Taxonomy" id="2993659"/>
    <lineage>
        <taxon>Bacteria</taxon>
        <taxon>Pseudomonadati</taxon>
        <taxon>Pseudomonadota</taxon>
        <taxon>Alphaproteobacteria</taxon>
        <taxon>Hyphomicrobiales</taxon>
        <taxon>Rhizobiaceae</taxon>
        <taxon>Hoeflea</taxon>
    </lineage>
</organism>
<feature type="domain" description="ChsH2 rubredoxin-like zinc ribbon" evidence="2">
    <location>
        <begin position="20"/>
        <end position="56"/>
    </location>
</feature>
<protein>
    <submittedName>
        <fullName evidence="3">Zn-ribbon domain-containing OB-fold protein</fullName>
    </submittedName>
</protein>
<dbReference type="InterPro" id="IPR052513">
    <property type="entry name" value="Thioester_dehydratase-like"/>
</dbReference>
<dbReference type="RefSeq" id="WP_271092387.1">
    <property type="nucleotide sequence ID" value="NZ_JAPJZH010000024.1"/>
</dbReference>
<dbReference type="SUPFAM" id="SSF50249">
    <property type="entry name" value="Nucleic acid-binding proteins"/>
    <property type="match status" value="1"/>
</dbReference>
<dbReference type="Pfam" id="PF01796">
    <property type="entry name" value="OB_ChsH2_C"/>
    <property type="match status" value="1"/>
</dbReference>
<dbReference type="PANTHER" id="PTHR34075:SF5">
    <property type="entry name" value="BLR3430 PROTEIN"/>
    <property type="match status" value="1"/>
</dbReference>